<dbReference type="InterPro" id="IPR040807">
    <property type="entry name" value="DUF5522"/>
</dbReference>
<evidence type="ECO:0000313" key="2">
    <source>
        <dbReference type="Proteomes" id="UP000320300"/>
    </source>
</evidence>
<dbReference type="EMBL" id="FXTN01000009">
    <property type="protein sequence ID" value="SMO88338.1"/>
    <property type="molecule type" value="Genomic_DNA"/>
</dbReference>
<organism evidence="1 2">
    <name type="scientific">Pedobacter westerhofensis</name>
    <dbReference type="NCBI Taxonomy" id="425512"/>
    <lineage>
        <taxon>Bacteria</taxon>
        <taxon>Pseudomonadati</taxon>
        <taxon>Bacteroidota</taxon>
        <taxon>Sphingobacteriia</taxon>
        <taxon>Sphingobacteriales</taxon>
        <taxon>Sphingobacteriaceae</taxon>
        <taxon>Pedobacter</taxon>
    </lineage>
</organism>
<keyword evidence="2" id="KW-1185">Reference proteome</keyword>
<name>A0A521EWM4_9SPHI</name>
<proteinExistence type="predicted"/>
<reference evidence="1 2" key="1">
    <citation type="submission" date="2017-05" db="EMBL/GenBank/DDBJ databases">
        <authorList>
            <person name="Varghese N."/>
            <person name="Submissions S."/>
        </authorList>
    </citation>
    <scope>NUCLEOTIDE SEQUENCE [LARGE SCALE GENOMIC DNA]</scope>
    <source>
        <strain evidence="1 2">DSM 19036</strain>
    </source>
</reference>
<evidence type="ECO:0000313" key="1">
    <source>
        <dbReference type="EMBL" id="SMO88338.1"/>
    </source>
</evidence>
<gene>
    <name evidence="1" type="ORF">SAMN06265348_109236</name>
</gene>
<dbReference type="Proteomes" id="UP000320300">
    <property type="component" value="Unassembled WGS sequence"/>
</dbReference>
<dbReference type="Pfam" id="PF17653">
    <property type="entry name" value="DUF5522"/>
    <property type="match status" value="1"/>
</dbReference>
<dbReference type="RefSeq" id="WP_185960533.1">
    <property type="nucleotide sequence ID" value="NZ_CBCSJO010000009.1"/>
</dbReference>
<accession>A0A521EWM4</accession>
<sequence length="53" mass="6378">MEEFTDYYFDVTGLMVFTEAYHLKRGYCCKNKCRHCPWKYGKVKNSNSQKKSN</sequence>
<dbReference type="AlphaFoldDB" id="A0A521EWM4"/>
<protein>
    <submittedName>
        <fullName evidence="1">Uncharacterized protein</fullName>
    </submittedName>
</protein>